<dbReference type="RefSeq" id="WP_003149750.1">
    <property type="nucleotide sequence ID" value="NZ_JQCP01000004.1"/>
</dbReference>
<dbReference type="Gene3D" id="3.40.50.2000">
    <property type="entry name" value="Glycogen Phosphorylase B"/>
    <property type="match status" value="2"/>
</dbReference>
<dbReference type="PANTHER" id="PTHR11468">
    <property type="entry name" value="GLYCOGEN PHOSPHORYLASE"/>
    <property type="match status" value="1"/>
</dbReference>
<dbReference type="PANTHER" id="PTHR11468:SF3">
    <property type="entry name" value="GLYCOGEN PHOSPHORYLASE, LIVER FORM"/>
    <property type="match status" value="1"/>
</dbReference>
<dbReference type="GeneID" id="84904946"/>
<comment type="similarity">
    <text evidence="3 9">Belongs to the glycogen phosphorylase family.</text>
</comment>
<evidence type="ECO:0000256" key="9">
    <source>
        <dbReference type="RuleBase" id="RU000587"/>
    </source>
</evidence>
<keyword evidence="6 9" id="KW-0663">Pyridoxal phosphate</keyword>
<comment type="catalytic activity">
    <reaction evidence="1 9">
        <text>[(1-&gt;4)-alpha-D-glucosyl](n) + phosphate = [(1-&gt;4)-alpha-D-glucosyl](n-1) + alpha-D-glucose 1-phosphate</text>
        <dbReference type="Rhea" id="RHEA:41732"/>
        <dbReference type="Rhea" id="RHEA-COMP:9584"/>
        <dbReference type="Rhea" id="RHEA-COMP:9586"/>
        <dbReference type="ChEBI" id="CHEBI:15444"/>
        <dbReference type="ChEBI" id="CHEBI:43474"/>
        <dbReference type="ChEBI" id="CHEBI:58601"/>
        <dbReference type="EC" id="2.4.1.1"/>
    </reaction>
</comment>
<comment type="cofactor">
    <cofactor evidence="2 9">
        <name>pyridoxal 5'-phosphate</name>
        <dbReference type="ChEBI" id="CHEBI:597326"/>
    </cofactor>
</comment>
<dbReference type="EC" id="2.4.1.1" evidence="9"/>
<sequence length="754" mass="85048">MNLDELSRQKYGRSLAELDDATVYQLLMSVVSEKSAELPLNAGKKRLYYISAEFLIGKLLTNNLINLGLYDEAKQQLAEAGHDLNKVEENEVEPSLGNGGLGRLAACFIDSMATLGLPGDGVGLNYHFGLFHQKFVDNQQTTMPDGWLDREGWLRDENTSFTVEFGSFSVTSKLFSIDVLGYERPKKNRLRLFDLESIDDSLVPDNSIGFDKTELKKNLTLFLYPDDSDRNGQLLRVYQQYFMVSNAAQLIVKEAISRGCNLHDLAEYAVIQINDTHPTMVIPELIRILTEDHDIAFDEAVSIVRSMVAYTNHTILAEALEKWPLEFLEEVSPKIAAIIKKLDELTRAEFDDPAVQIIIDGKVHMAHLAIHYGYSINGVAALHTKILEESELKPFYDIYPEKFSNKTNGITFRRWLMGCNPELAVLLDTLLGTEWRHTGDVSGLLKFADDDEVLEQLAAIKDDAKQVMRDFLKFNQGAQVLDGSIVDVQVKRIHEYKRQQMLALYLIWKYLDIKNGNIPERPITVIFGGKAAPAYVIAQDIIHLILTLGEWIANDPDVAPYLQVIMIENYNVTAAERIIPAADISEQISLASKEASGTSNMKFMLNGAVTLCTIDGANVEIAELVGDDNIYTFGASSDEVVKLYADGSYNAHAYYLKPGIKLLVDFITNPQFMATGNAERLQRLHDDLTSKDWFMALLDLEEYIQEKELVYSDYEDRKLWLKKSLVNIAMAGKFSSDRTIAEYNDEIWHLQADK</sequence>
<keyword evidence="5 9" id="KW-0808">Transferase</keyword>
<dbReference type="EMBL" id="JQCP01000004">
    <property type="protein sequence ID" value="KRO01595.1"/>
    <property type="molecule type" value="Genomic_DNA"/>
</dbReference>
<comment type="caution">
    <text evidence="10">The sequence shown here is derived from an EMBL/GenBank/DDBJ whole genome shotgun (WGS) entry which is preliminary data.</text>
</comment>
<evidence type="ECO:0000256" key="6">
    <source>
        <dbReference type="ARBA" id="ARBA00022898"/>
    </source>
</evidence>
<evidence type="ECO:0000256" key="2">
    <source>
        <dbReference type="ARBA" id="ARBA00001933"/>
    </source>
</evidence>
<dbReference type="SUPFAM" id="SSF53756">
    <property type="entry name" value="UDP-Glycosyltransferase/glycogen phosphorylase"/>
    <property type="match status" value="1"/>
</dbReference>
<keyword evidence="7 9" id="KW-0119">Carbohydrate metabolism</keyword>
<evidence type="ECO:0000313" key="10">
    <source>
        <dbReference type="EMBL" id="KRO01595.1"/>
    </source>
</evidence>
<protein>
    <recommendedName>
        <fullName evidence="9">Alpha-1,4 glucan phosphorylase</fullName>
        <ecNumber evidence="9">2.4.1.1</ecNumber>
    </recommendedName>
</protein>
<dbReference type="InterPro" id="IPR011833">
    <property type="entry name" value="Glycg_phsphrylas"/>
</dbReference>
<gene>
    <name evidence="10" type="ORF">IV60_GL001467</name>
</gene>
<evidence type="ECO:0000256" key="1">
    <source>
        <dbReference type="ARBA" id="ARBA00001275"/>
    </source>
</evidence>
<comment type="function">
    <text evidence="8">Phosphorylase is an important allosteric enzyme in carbohydrate metabolism. Enzymes from different sources differ in their regulatory mechanisms and in their natural substrates. However, all known phosphorylases share catalytic and structural properties.</text>
</comment>
<evidence type="ECO:0000256" key="8">
    <source>
        <dbReference type="ARBA" id="ARBA00025174"/>
    </source>
</evidence>
<organism evidence="10 11">
    <name type="scientific">Lancefieldella rimae</name>
    <dbReference type="NCBI Taxonomy" id="1383"/>
    <lineage>
        <taxon>Bacteria</taxon>
        <taxon>Bacillati</taxon>
        <taxon>Actinomycetota</taxon>
        <taxon>Coriobacteriia</taxon>
        <taxon>Coriobacteriales</taxon>
        <taxon>Atopobiaceae</taxon>
        <taxon>Lancefieldella</taxon>
    </lineage>
</organism>
<dbReference type="PIRSF" id="PIRSF000460">
    <property type="entry name" value="Pprylas_GlgP"/>
    <property type="match status" value="1"/>
</dbReference>
<keyword evidence="4 9" id="KW-0328">Glycosyltransferase</keyword>
<evidence type="ECO:0000256" key="7">
    <source>
        <dbReference type="ARBA" id="ARBA00023277"/>
    </source>
</evidence>
<evidence type="ECO:0000256" key="4">
    <source>
        <dbReference type="ARBA" id="ARBA00022676"/>
    </source>
</evidence>
<dbReference type="PROSITE" id="PS00102">
    <property type="entry name" value="PHOSPHORYLASE"/>
    <property type="match status" value="1"/>
</dbReference>
<evidence type="ECO:0000256" key="3">
    <source>
        <dbReference type="ARBA" id="ARBA00006047"/>
    </source>
</evidence>
<dbReference type="InterPro" id="IPR000811">
    <property type="entry name" value="Glyco_trans_35"/>
</dbReference>
<accession>A0ABR5Q190</accession>
<reference evidence="10 11" key="1">
    <citation type="journal article" date="2015" name="Genome Announc.">
        <title>Expanding the biotechnology potential of lactobacilli through comparative genomics of 213 strains and associated genera.</title>
        <authorList>
            <person name="Sun Z."/>
            <person name="Harris H.M."/>
            <person name="McCann A."/>
            <person name="Guo C."/>
            <person name="Argimon S."/>
            <person name="Zhang W."/>
            <person name="Yang X."/>
            <person name="Jeffery I.B."/>
            <person name="Cooney J.C."/>
            <person name="Kagawa T.F."/>
            <person name="Liu W."/>
            <person name="Song Y."/>
            <person name="Salvetti E."/>
            <person name="Wrobel A."/>
            <person name="Rasinkangas P."/>
            <person name="Parkhill J."/>
            <person name="Rea M.C."/>
            <person name="O'Sullivan O."/>
            <person name="Ritari J."/>
            <person name="Douillard F.P."/>
            <person name="Paul Ross R."/>
            <person name="Yang R."/>
            <person name="Briner A.E."/>
            <person name="Felis G.E."/>
            <person name="de Vos W.M."/>
            <person name="Barrangou R."/>
            <person name="Klaenhammer T.R."/>
            <person name="Caufield P.W."/>
            <person name="Cui Y."/>
            <person name="Zhang H."/>
            <person name="O'Toole P.W."/>
        </authorList>
    </citation>
    <scope>NUCLEOTIDE SEQUENCE [LARGE SCALE GENOMIC DNA]</scope>
    <source>
        <strain evidence="10 11">DSM 7090</strain>
    </source>
</reference>
<keyword evidence="11" id="KW-1185">Reference proteome</keyword>
<name>A0ABR5Q190_9ACTN</name>
<evidence type="ECO:0000256" key="5">
    <source>
        <dbReference type="ARBA" id="ARBA00022679"/>
    </source>
</evidence>
<proteinExistence type="inferred from homology"/>
<dbReference type="Proteomes" id="UP000051927">
    <property type="component" value="Unassembled WGS sequence"/>
</dbReference>
<comment type="function">
    <text evidence="9">Allosteric enzyme that catalyzes the rate-limiting step in glycogen catabolism, the phosphorolytic cleavage of glycogen to produce glucose-1-phosphate, and plays a central role in maintaining cellular and organismal glucose homeostasis.</text>
</comment>
<dbReference type="Pfam" id="PF00343">
    <property type="entry name" value="Phosphorylase"/>
    <property type="match status" value="1"/>
</dbReference>
<evidence type="ECO:0000313" key="11">
    <source>
        <dbReference type="Proteomes" id="UP000051927"/>
    </source>
</evidence>
<dbReference type="InterPro" id="IPR035090">
    <property type="entry name" value="Pyridoxal_P_attach_site"/>
</dbReference>
<dbReference type="NCBIfam" id="TIGR02093">
    <property type="entry name" value="P_ylase"/>
    <property type="match status" value="1"/>
</dbReference>